<keyword evidence="2" id="KW-1185">Reference proteome</keyword>
<evidence type="ECO:0000313" key="1">
    <source>
        <dbReference type="EMBL" id="KAJ0173010.1"/>
    </source>
</evidence>
<organism evidence="1 2">
    <name type="scientific">Dendrolimus kikuchii</name>
    <dbReference type="NCBI Taxonomy" id="765133"/>
    <lineage>
        <taxon>Eukaryota</taxon>
        <taxon>Metazoa</taxon>
        <taxon>Ecdysozoa</taxon>
        <taxon>Arthropoda</taxon>
        <taxon>Hexapoda</taxon>
        <taxon>Insecta</taxon>
        <taxon>Pterygota</taxon>
        <taxon>Neoptera</taxon>
        <taxon>Endopterygota</taxon>
        <taxon>Lepidoptera</taxon>
        <taxon>Glossata</taxon>
        <taxon>Ditrysia</taxon>
        <taxon>Bombycoidea</taxon>
        <taxon>Lasiocampidae</taxon>
        <taxon>Dendrolimus</taxon>
    </lineage>
</organism>
<reference evidence="1 2" key="1">
    <citation type="journal article" date="2021" name="Front. Genet.">
        <title>Chromosome-Level Genome Assembly Reveals Significant Gene Expansion in the Toll and IMD Signaling Pathways of Dendrolimus kikuchii.</title>
        <authorList>
            <person name="Zhou J."/>
            <person name="Wu P."/>
            <person name="Xiong Z."/>
            <person name="Liu N."/>
            <person name="Zhao N."/>
            <person name="Ji M."/>
            <person name="Qiu Y."/>
            <person name="Yang B."/>
        </authorList>
    </citation>
    <scope>NUCLEOTIDE SEQUENCE [LARGE SCALE GENOMIC DNA]</scope>
    <source>
        <strain evidence="1">Ann1</strain>
    </source>
</reference>
<evidence type="ECO:0000313" key="2">
    <source>
        <dbReference type="Proteomes" id="UP000824533"/>
    </source>
</evidence>
<protein>
    <submittedName>
        <fullName evidence="1">Uncharacterized protein</fullName>
    </submittedName>
</protein>
<sequence>MANSAAAEEFVDNLLKNEAHDTPSDNVKADQLVMELPEWYNEKEFNQGRRFFNDFSFSFPTSMMMGLVAVFAIPSILKILVGSKRSSSVFTSYRRYLSTLLHTLSWFDHELKPGSYSWKSLYTVRSRHLKASIASKAKDMGVVSQRDIALTQFGFIGYSILKPDKFSIRQLEDGDWEAYNHFWRVIGHMIGLEDRYNICRKTIEETREVCEVLLRRVFTPCLENVPEYFEHMSRVMLDGMWSVNPTVDINAALYWVRYLSDVPGYIYTESDRIIFQKKLAKVLQGKSLDTGVDTALLVEKPALEGIPDRPPRLLYYRDYNKIESVPSYKKLSLRSKYKLFLGNLYMTIYTSYLGRMYFNLNFRFSAFLMKYLPFLSFFRYGIRQSYVNMFAEDPMDNTIPKPNSEYYKDEKPLPWYKQVLEFIW</sequence>
<dbReference type="EMBL" id="CM034406">
    <property type="protein sequence ID" value="KAJ0173010.1"/>
    <property type="molecule type" value="Genomic_DNA"/>
</dbReference>
<gene>
    <name evidence="1" type="ORF">K1T71_011186</name>
</gene>
<accession>A0ACC1CN53</accession>
<dbReference type="Proteomes" id="UP000824533">
    <property type="component" value="Linkage Group LG20"/>
</dbReference>
<name>A0ACC1CN53_9NEOP</name>
<comment type="caution">
    <text evidence="1">The sequence shown here is derived from an EMBL/GenBank/DDBJ whole genome shotgun (WGS) entry which is preliminary data.</text>
</comment>
<proteinExistence type="predicted"/>